<feature type="chain" id="PRO_5039633386" description="C1q domain-containing protein" evidence="4">
    <location>
        <begin position="21"/>
        <end position="243"/>
    </location>
</feature>
<protein>
    <recommendedName>
        <fullName evidence="5">C1q domain-containing protein</fullName>
    </recommendedName>
</protein>
<dbReference type="SMART" id="SM00110">
    <property type="entry name" value="C1Q"/>
    <property type="match status" value="1"/>
</dbReference>
<dbReference type="EMBL" id="JAIWYP010000006">
    <property type="protein sequence ID" value="KAH3814808.1"/>
    <property type="molecule type" value="Genomic_DNA"/>
</dbReference>
<evidence type="ECO:0000259" key="5">
    <source>
        <dbReference type="PROSITE" id="PS50871"/>
    </source>
</evidence>
<dbReference type="SUPFAM" id="SSF49842">
    <property type="entry name" value="TNF-like"/>
    <property type="match status" value="1"/>
</dbReference>
<comment type="subcellular location">
    <subcellularLocation>
        <location evidence="1">Secreted</location>
    </subcellularLocation>
</comment>
<dbReference type="InterPro" id="IPR008983">
    <property type="entry name" value="Tumour_necrosis_fac-like_dom"/>
</dbReference>
<dbReference type="Gene3D" id="2.60.120.40">
    <property type="match status" value="1"/>
</dbReference>
<evidence type="ECO:0000256" key="1">
    <source>
        <dbReference type="ARBA" id="ARBA00004613"/>
    </source>
</evidence>
<dbReference type="InterPro" id="IPR050822">
    <property type="entry name" value="Cerebellin_Synaptic_Org"/>
</dbReference>
<sequence>MAVKICMLFYFINALAFTAAEEPSCPVCSRYEYEEKLLERVLRNELALENTLKEIKETNAKVLSGLAELNEHRVTLMSALDKAKHDVQTIVQDYRREINISDISQDQSHRTPIVYFRARTPATTFTSGNGVVFSQVEVNEGQGYNKVTGKFAAPVTGVYIFSVQYCAAANKWAFLGIVQDDALLEASGHHSSSMAEGCVTLQVFTALSRGQNVWVKDTSPTDTKLYEQPGHRHTSFSGVLIHS</sequence>
<dbReference type="PANTHER" id="PTHR22923:SF116">
    <property type="entry name" value="C1Q DOMAIN-CONTAINING PROTEIN"/>
    <property type="match status" value="1"/>
</dbReference>
<dbReference type="PANTHER" id="PTHR22923">
    <property type="entry name" value="CEREBELLIN-RELATED"/>
    <property type="match status" value="1"/>
</dbReference>
<evidence type="ECO:0000256" key="3">
    <source>
        <dbReference type="ARBA" id="ARBA00022729"/>
    </source>
</evidence>
<dbReference type="AlphaFoldDB" id="A0A9D4GDG1"/>
<comment type="caution">
    <text evidence="6">The sequence shown here is derived from an EMBL/GenBank/DDBJ whole genome shotgun (WGS) entry which is preliminary data.</text>
</comment>
<feature type="signal peptide" evidence="4">
    <location>
        <begin position="1"/>
        <end position="20"/>
    </location>
</feature>
<dbReference type="PRINTS" id="PR00007">
    <property type="entry name" value="COMPLEMNTC1Q"/>
</dbReference>
<evidence type="ECO:0000313" key="7">
    <source>
        <dbReference type="Proteomes" id="UP000828390"/>
    </source>
</evidence>
<keyword evidence="2" id="KW-0964">Secreted</keyword>
<evidence type="ECO:0000256" key="2">
    <source>
        <dbReference type="ARBA" id="ARBA00022525"/>
    </source>
</evidence>
<evidence type="ECO:0000313" key="6">
    <source>
        <dbReference type="EMBL" id="KAH3814808.1"/>
    </source>
</evidence>
<dbReference type="InterPro" id="IPR001073">
    <property type="entry name" value="C1q_dom"/>
</dbReference>
<dbReference type="GO" id="GO:0005576">
    <property type="term" value="C:extracellular region"/>
    <property type="evidence" value="ECO:0007669"/>
    <property type="project" value="UniProtKB-SubCell"/>
</dbReference>
<dbReference type="Pfam" id="PF00386">
    <property type="entry name" value="C1q"/>
    <property type="match status" value="1"/>
</dbReference>
<proteinExistence type="predicted"/>
<dbReference type="Proteomes" id="UP000828390">
    <property type="component" value="Unassembled WGS sequence"/>
</dbReference>
<reference evidence="6" key="1">
    <citation type="journal article" date="2019" name="bioRxiv">
        <title>The Genome of the Zebra Mussel, Dreissena polymorpha: A Resource for Invasive Species Research.</title>
        <authorList>
            <person name="McCartney M.A."/>
            <person name="Auch B."/>
            <person name="Kono T."/>
            <person name="Mallez S."/>
            <person name="Zhang Y."/>
            <person name="Obille A."/>
            <person name="Becker A."/>
            <person name="Abrahante J.E."/>
            <person name="Garbe J."/>
            <person name="Badalamenti J.P."/>
            <person name="Herman A."/>
            <person name="Mangelson H."/>
            <person name="Liachko I."/>
            <person name="Sullivan S."/>
            <person name="Sone E.D."/>
            <person name="Koren S."/>
            <person name="Silverstein K.A.T."/>
            <person name="Beckman K.B."/>
            <person name="Gohl D.M."/>
        </authorList>
    </citation>
    <scope>NUCLEOTIDE SEQUENCE</scope>
    <source>
        <strain evidence="6">Duluth1</strain>
        <tissue evidence="6">Whole animal</tissue>
    </source>
</reference>
<accession>A0A9D4GDG1</accession>
<evidence type="ECO:0000256" key="4">
    <source>
        <dbReference type="SAM" id="SignalP"/>
    </source>
</evidence>
<keyword evidence="3 4" id="KW-0732">Signal</keyword>
<organism evidence="6 7">
    <name type="scientific">Dreissena polymorpha</name>
    <name type="common">Zebra mussel</name>
    <name type="synonym">Mytilus polymorpha</name>
    <dbReference type="NCBI Taxonomy" id="45954"/>
    <lineage>
        <taxon>Eukaryota</taxon>
        <taxon>Metazoa</taxon>
        <taxon>Spiralia</taxon>
        <taxon>Lophotrochozoa</taxon>
        <taxon>Mollusca</taxon>
        <taxon>Bivalvia</taxon>
        <taxon>Autobranchia</taxon>
        <taxon>Heteroconchia</taxon>
        <taxon>Euheterodonta</taxon>
        <taxon>Imparidentia</taxon>
        <taxon>Neoheterodontei</taxon>
        <taxon>Myida</taxon>
        <taxon>Dreissenoidea</taxon>
        <taxon>Dreissenidae</taxon>
        <taxon>Dreissena</taxon>
    </lineage>
</organism>
<dbReference type="PROSITE" id="PS50871">
    <property type="entry name" value="C1Q"/>
    <property type="match status" value="1"/>
</dbReference>
<keyword evidence="7" id="KW-1185">Reference proteome</keyword>
<reference evidence="6" key="2">
    <citation type="submission" date="2020-11" db="EMBL/GenBank/DDBJ databases">
        <authorList>
            <person name="McCartney M.A."/>
            <person name="Auch B."/>
            <person name="Kono T."/>
            <person name="Mallez S."/>
            <person name="Becker A."/>
            <person name="Gohl D.M."/>
            <person name="Silverstein K.A.T."/>
            <person name="Koren S."/>
            <person name="Bechman K.B."/>
            <person name="Herman A."/>
            <person name="Abrahante J.E."/>
            <person name="Garbe J."/>
        </authorList>
    </citation>
    <scope>NUCLEOTIDE SEQUENCE</scope>
    <source>
        <strain evidence="6">Duluth1</strain>
        <tissue evidence="6">Whole animal</tissue>
    </source>
</reference>
<feature type="domain" description="C1q" evidence="5">
    <location>
        <begin position="108"/>
        <end position="243"/>
    </location>
</feature>
<gene>
    <name evidence="6" type="ORF">DPMN_143321</name>
</gene>
<name>A0A9D4GDG1_DREPO</name>